<feature type="transmembrane region" description="Helical" evidence="1">
    <location>
        <begin position="195"/>
        <end position="213"/>
    </location>
</feature>
<evidence type="ECO:0000313" key="2">
    <source>
        <dbReference type="EMBL" id="CVK16458.1"/>
    </source>
</evidence>
<dbReference type="RefSeq" id="WP_055425650.1">
    <property type="nucleotide sequence ID" value="NZ_FCOR01000007.1"/>
</dbReference>
<accession>A0A0X3ARE2</accession>
<dbReference type="InterPro" id="IPR049458">
    <property type="entry name" value="EpsG-like"/>
</dbReference>
<dbReference type="Pfam" id="PF14897">
    <property type="entry name" value="EpsG"/>
    <property type="match status" value="1"/>
</dbReference>
<evidence type="ECO:0000313" key="3">
    <source>
        <dbReference type="Proteomes" id="UP000182761"/>
    </source>
</evidence>
<feature type="transmembrane region" description="Helical" evidence="1">
    <location>
        <begin position="89"/>
        <end position="107"/>
    </location>
</feature>
<keyword evidence="1" id="KW-1133">Transmembrane helix</keyword>
<feature type="transmembrane region" description="Helical" evidence="1">
    <location>
        <begin position="6"/>
        <end position="22"/>
    </location>
</feature>
<dbReference type="STRING" id="1586267.GCA_001418685_01311"/>
<keyword evidence="3" id="KW-1185">Reference proteome</keyword>
<protein>
    <submittedName>
        <fullName evidence="2">EpsG family protein</fullName>
    </submittedName>
</protein>
<name>A0A0X3ARE2_9FLAO</name>
<proteinExistence type="predicted"/>
<organism evidence="2 3">
    <name type="scientific">Apibacter mensalis</name>
    <dbReference type="NCBI Taxonomy" id="1586267"/>
    <lineage>
        <taxon>Bacteria</taxon>
        <taxon>Pseudomonadati</taxon>
        <taxon>Bacteroidota</taxon>
        <taxon>Flavobacteriia</taxon>
        <taxon>Flavobacteriales</taxon>
        <taxon>Weeksellaceae</taxon>
        <taxon>Apibacter</taxon>
    </lineage>
</organism>
<dbReference type="OrthoDB" id="1424730at2"/>
<keyword evidence="1" id="KW-0812">Transmembrane</keyword>
<dbReference type="EMBL" id="FCOR01000007">
    <property type="protein sequence ID" value="CVK16458.1"/>
    <property type="molecule type" value="Genomic_DNA"/>
</dbReference>
<evidence type="ECO:0000256" key="1">
    <source>
        <dbReference type="SAM" id="Phobius"/>
    </source>
</evidence>
<feature type="transmembrane region" description="Helical" evidence="1">
    <location>
        <begin position="331"/>
        <end position="349"/>
    </location>
</feature>
<dbReference type="Proteomes" id="UP000182761">
    <property type="component" value="Unassembled WGS sequence"/>
</dbReference>
<feature type="transmembrane region" description="Helical" evidence="1">
    <location>
        <begin position="34"/>
        <end position="53"/>
    </location>
</feature>
<sequence length="382" mass="45421">MLHPVYYIILFVITFYSYIEIFNNGTKARVKVPYLVISSILIFLCGIRIAQGADYWPYYKLYMGINKYVKWDNVFNADIEVSYVIISKILGYFKMPFFVLLFIFGLISISLKTYSYFKYSPYPMLSLMYFFMPNYFFSDSGHIRQAASIALCLYSYQYIEQRKLLKFLICVFIGYYFHKTALIFIPAYWISKLNLSTFSCFLIIIFAIIISPFKPYLIFENIFSNISSDLISEATGGFYSYRSLEGFGWGLNDIVKLIFITILLINDKYICNTTDDKNYKMIRNLIVTYYFLYYSLRENSIFSIRLPAVYGDFWTILIAMIIKYSNKSYRIIIYYFFIIYIYLMSWRIWPNSVALGFDKMSNIFNSPIDIHYFIPTHFINEN</sequence>
<feature type="transmembrane region" description="Helical" evidence="1">
    <location>
        <begin position="166"/>
        <end position="189"/>
    </location>
</feature>
<dbReference type="AlphaFoldDB" id="A0A0X3ARE2"/>
<gene>
    <name evidence="2" type="ORF">Ga0061079_10760</name>
</gene>
<reference evidence="2 3" key="1">
    <citation type="submission" date="2016-01" db="EMBL/GenBank/DDBJ databases">
        <authorList>
            <person name="McClelland M."/>
            <person name="Jain A."/>
            <person name="Saraogi P."/>
            <person name="Mendelson R."/>
            <person name="Westerman R."/>
            <person name="SanMiguel P."/>
            <person name="Csonka L."/>
        </authorList>
    </citation>
    <scope>NUCLEOTIDE SEQUENCE [LARGE SCALE GENOMIC DNA]</scope>
    <source>
        <strain evidence="2 3">R-53146</strain>
    </source>
</reference>
<keyword evidence="1" id="KW-0472">Membrane</keyword>